<dbReference type="CDD" id="cd23763">
    <property type="entry name" value="ASKHA_ATPase_ROK"/>
    <property type="match status" value="1"/>
</dbReference>
<evidence type="ECO:0000256" key="1">
    <source>
        <dbReference type="ARBA" id="ARBA00006479"/>
    </source>
</evidence>
<dbReference type="AlphaFoldDB" id="G8TTM0"/>
<proteinExistence type="inferred from homology"/>
<keyword evidence="3" id="KW-1185">Reference proteome</keyword>
<dbReference type="PATRIC" id="fig|679936.5.peg.2285"/>
<gene>
    <name evidence="2" type="ordered locus">Sulac_2210</name>
</gene>
<dbReference type="SUPFAM" id="SSF53067">
    <property type="entry name" value="Actin-like ATPase domain"/>
    <property type="match status" value="1"/>
</dbReference>
<dbReference type="Pfam" id="PF00480">
    <property type="entry name" value="ROK"/>
    <property type="match status" value="1"/>
</dbReference>
<dbReference type="PANTHER" id="PTHR18964:SF149">
    <property type="entry name" value="BIFUNCTIONAL UDP-N-ACETYLGLUCOSAMINE 2-EPIMERASE_N-ACETYLMANNOSAMINE KINASE"/>
    <property type="match status" value="1"/>
</dbReference>
<reference evidence="3" key="1">
    <citation type="submission" date="2011-12" db="EMBL/GenBank/DDBJ databases">
        <title>The complete genome of chromosome of Sulfobacillus acidophilus DSM 10332.</title>
        <authorList>
            <person name="Lucas S."/>
            <person name="Han J."/>
            <person name="Lapidus A."/>
            <person name="Bruce D."/>
            <person name="Goodwin L."/>
            <person name="Pitluck S."/>
            <person name="Peters L."/>
            <person name="Kyrpides N."/>
            <person name="Mavromatis K."/>
            <person name="Ivanova N."/>
            <person name="Mikhailova N."/>
            <person name="Chertkov O."/>
            <person name="Saunders E."/>
            <person name="Detter J.C."/>
            <person name="Tapia R."/>
            <person name="Han C."/>
            <person name="Land M."/>
            <person name="Hauser L."/>
            <person name="Markowitz V."/>
            <person name="Cheng J.-F."/>
            <person name="Hugenholtz P."/>
            <person name="Woyke T."/>
            <person name="Wu D."/>
            <person name="Pukall R."/>
            <person name="Gehrich-Schroeter G."/>
            <person name="Schneider S."/>
            <person name="Klenk H.-P."/>
            <person name="Eisen J.A."/>
        </authorList>
    </citation>
    <scope>NUCLEOTIDE SEQUENCE [LARGE SCALE GENOMIC DNA]</scope>
    <source>
        <strain evidence="3">ATCC 700253 / DSM 10332 / NAL</strain>
    </source>
</reference>
<dbReference type="InterPro" id="IPR043129">
    <property type="entry name" value="ATPase_NBD"/>
</dbReference>
<sequence length="295" mass="31901">MTSLNHVLGFDFGGTKAAIAIGAPDGSVVWEQRLQVADFDSAEELVTAAIRYGKAATEGMGIAAVGVATMGVTTPEGIDLAPNVNGWQTLNLWKMFHESFSCPVGFENDVRAALLAEQAWGNLRPYTYSAYLNLGSGIALAFFLDGRLYKGAHQVAGEIGYAWEPGDLGYLDHHAPLEERVGGLALNMKIQREFPGYESVLDAFHRGWHDPAVHAFLIRTLATIARYVGYALLAVDVEAVAVGGGISAQFERIAPIFLALWRRYLPKPPLVMNSAFYGRAGLMGALKVAWDSLGR</sequence>
<evidence type="ECO:0000313" key="3">
    <source>
        <dbReference type="Proteomes" id="UP000005439"/>
    </source>
</evidence>
<reference evidence="2 3" key="2">
    <citation type="journal article" date="2012" name="Stand. Genomic Sci.">
        <title>Complete genome sequence of the moderately thermophilic mineral-sulfide-oxidizing firmicute Sulfobacillus acidophilus type strain (NAL(T)).</title>
        <authorList>
            <person name="Anderson I."/>
            <person name="Chertkov O."/>
            <person name="Chen A."/>
            <person name="Saunders E."/>
            <person name="Lapidus A."/>
            <person name="Nolan M."/>
            <person name="Lucas S."/>
            <person name="Hammon N."/>
            <person name="Deshpande S."/>
            <person name="Cheng J.F."/>
            <person name="Han C."/>
            <person name="Tapia R."/>
            <person name="Goodwin L.A."/>
            <person name="Pitluck S."/>
            <person name="Liolios K."/>
            <person name="Pagani I."/>
            <person name="Ivanova N."/>
            <person name="Mikhailova N."/>
            <person name="Pati A."/>
            <person name="Palaniappan K."/>
            <person name="Land M."/>
            <person name="Pan C."/>
            <person name="Rohde M."/>
            <person name="Pukall R."/>
            <person name="Goker M."/>
            <person name="Detter J.C."/>
            <person name="Woyke T."/>
            <person name="Bristow J."/>
            <person name="Eisen J.A."/>
            <person name="Markowitz V."/>
            <person name="Hugenholtz P."/>
            <person name="Kyrpides N.C."/>
            <person name="Klenk H.P."/>
            <person name="Mavromatis K."/>
        </authorList>
    </citation>
    <scope>NUCLEOTIDE SEQUENCE [LARGE SCALE GENOMIC DNA]</scope>
    <source>
        <strain evidence="3">ATCC 700253 / DSM 10332 / NAL</strain>
    </source>
</reference>
<dbReference type="KEGG" id="sap:Sulac_2210"/>
<protein>
    <submittedName>
        <fullName evidence="2">ROK family protein</fullName>
    </submittedName>
</protein>
<organism evidence="2 3">
    <name type="scientific">Sulfobacillus acidophilus (strain ATCC 700253 / DSM 10332 / NAL)</name>
    <dbReference type="NCBI Taxonomy" id="679936"/>
    <lineage>
        <taxon>Bacteria</taxon>
        <taxon>Bacillati</taxon>
        <taxon>Bacillota</taxon>
        <taxon>Clostridia</taxon>
        <taxon>Eubacteriales</taxon>
        <taxon>Clostridiales Family XVII. Incertae Sedis</taxon>
        <taxon>Sulfobacillus</taxon>
    </lineage>
</organism>
<dbReference type="PANTHER" id="PTHR18964">
    <property type="entry name" value="ROK (REPRESSOR, ORF, KINASE) FAMILY"/>
    <property type="match status" value="1"/>
</dbReference>
<comment type="similarity">
    <text evidence="1">Belongs to the ROK (NagC/XylR) family.</text>
</comment>
<dbReference type="Gene3D" id="3.30.420.40">
    <property type="match status" value="2"/>
</dbReference>
<dbReference type="Proteomes" id="UP000005439">
    <property type="component" value="Chromosome"/>
</dbReference>
<dbReference type="HOGENOM" id="CLU_036604_0_4_9"/>
<name>G8TTM0_SULAD</name>
<dbReference type="InterPro" id="IPR000600">
    <property type="entry name" value="ROK"/>
</dbReference>
<dbReference type="STRING" id="679936.Sulac_2210"/>
<dbReference type="EMBL" id="CP003179">
    <property type="protein sequence ID" value="AEW05686.1"/>
    <property type="molecule type" value="Genomic_DNA"/>
</dbReference>
<accession>G8TTM0</accession>
<evidence type="ECO:0000313" key="2">
    <source>
        <dbReference type="EMBL" id="AEW05686.1"/>
    </source>
</evidence>